<evidence type="ECO:0000313" key="1">
    <source>
        <dbReference type="EMBL" id="MPC53757.1"/>
    </source>
</evidence>
<gene>
    <name evidence="1" type="ORF">E2C01_047656</name>
</gene>
<dbReference type="EMBL" id="VSRR010011858">
    <property type="protein sequence ID" value="MPC53757.1"/>
    <property type="molecule type" value="Genomic_DNA"/>
</dbReference>
<dbReference type="Proteomes" id="UP000324222">
    <property type="component" value="Unassembled WGS sequence"/>
</dbReference>
<organism evidence="1 2">
    <name type="scientific">Portunus trituberculatus</name>
    <name type="common">Swimming crab</name>
    <name type="synonym">Neptunus trituberculatus</name>
    <dbReference type="NCBI Taxonomy" id="210409"/>
    <lineage>
        <taxon>Eukaryota</taxon>
        <taxon>Metazoa</taxon>
        <taxon>Ecdysozoa</taxon>
        <taxon>Arthropoda</taxon>
        <taxon>Crustacea</taxon>
        <taxon>Multicrustacea</taxon>
        <taxon>Malacostraca</taxon>
        <taxon>Eumalacostraca</taxon>
        <taxon>Eucarida</taxon>
        <taxon>Decapoda</taxon>
        <taxon>Pleocyemata</taxon>
        <taxon>Brachyura</taxon>
        <taxon>Eubrachyura</taxon>
        <taxon>Portunoidea</taxon>
        <taxon>Portunidae</taxon>
        <taxon>Portuninae</taxon>
        <taxon>Portunus</taxon>
    </lineage>
</organism>
<dbReference type="AlphaFoldDB" id="A0A5B7G865"/>
<name>A0A5B7G865_PORTR</name>
<comment type="caution">
    <text evidence="1">The sequence shown here is derived from an EMBL/GenBank/DDBJ whole genome shotgun (WGS) entry which is preliminary data.</text>
</comment>
<accession>A0A5B7G865</accession>
<proteinExistence type="predicted"/>
<evidence type="ECO:0000313" key="2">
    <source>
        <dbReference type="Proteomes" id="UP000324222"/>
    </source>
</evidence>
<keyword evidence="2" id="KW-1185">Reference proteome</keyword>
<sequence>MRLGKPREAWKCLVCALKDCEVRRSAAGRVASGTQRGSGCRQCALDMTLISVPQRPDKVRDEGRLHALK</sequence>
<reference evidence="1 2" key="1">
    <citation type="submission" date="2019-05" db="EMBL/GenBank/DDBJ databases">
        <title>Another draft genome of Portunus trituberculatus and its Hox gene families provides insights of decapod evolution.</title>
        <authorList>
            <person name="Jeong J.-H."/>
            <person name="Song I."/>
            <person name="Kim S."/>
            <person name="Choi T."/>
            <person name="Kim D."/>
            <person name="Ryu S."/>
            <person name="Kim W."/>
        </authorList>
    </citation>
    <scope>NUCLEOTIDE SEQUENCE [LARGE SCALE GENOMIC DNA]</scope>
    <source>
        <tissue evidence="1">Muscle</tissue>
    </source>
</reference>
<protein>
    <submittedName>
        <fullName evidence="1">Uncharacterized protein</fullName>
    </submittedName>
</protein>